<dbReference type="STRING" id="360411.AC812_10865"/>
<evidence type="ECO:0000259" key="3">
    <source>
        <dbReference type="Pfam" id="PF02769"/>
    </source>
</evidence>
<dbReference type="InterPro" id="IPR036921">
    <property type="entry name" value="PurM-like_N_sf"/>
</dbReference>
<protein>
    <recommendedName>
        <fullName evidence="6">AIR synthase</fullName>
    </recommendedName>
</protein>
<comment type="similarity">
    <text evidence="1">Belongs to the HypE family.</text>
</comment>
<dbReference type="Gene3D" id="3.90.650.10">
    <property type="entry name" value="PurM-like C-terminal domain"/>
    <property type="match status" value="1"/>
</dbReference>
<name>A0A0P6XJ16_9CHLR</name>
<proteinExistence type="inferred from homology"/>
<evidence type="ECO:0000259" key="2">
    <source>
        <dbReference type="Pfam" id="PF00586"/>
    </source>
</evidence>
<dbReference type="Pfam" id="PF02769">
    <property type="entry name" value="AIRS_C"/>
    <property type="match status" value="1"/>
</dbReference>
<dbReference type="RefSeq" id="WP_061916108.1">
    <property type="nucleotide sequence ID" value="NZ_DF967971.1"/>
</dbReference>
<reference evidence="4 5" key="1">
    <citation type="submission" date="2015-07" db="EMBL/GenBank/DDBJ databases">
        <title>Draft genome of Bellilinea caldifistulae DSM 17877.</title>
        <authorList>
            <person name="Hemp J."/>
            <person name="Ward L.M."/>
            <person name="Pace L.A."/>
            <person name="Fischer W.W."/>
        </authorList>
    </citation>
    <scope>NUCLEOTIDE SEQUENCE [LARGE SCALE GENOMIC DNA]</scope>
    <source>
        <strain evidence="4 5">GOMI-1</strain>
    </source>
</reference>
<dbReference type="InterPro" id="IPR036676">
    <property type="entry name" value="PurM-like_C_sf"/>
</dbReference>
<dbReference type="PANTHER" id="PTHR30303:SF4">
    <property type="entry name" value="HYDROGENASE EXPRESSION_FORMATION PROTEIN HYPE"/>
    <property type="match status" value="1"/>
</dbReference>
<dbReference type="InterPro" id="IPR011854">
    <property type="entry name" value="HypE"/>
</dbReference>
<accession>A0A0P6XJ16</accession>
<organism evidence="4 5">
    <name type="scientific">Bellilinea caldifistulae</name>
    <dbReference type="NCBI Taxonomy" id="360411"/>
    <lineage>
        <taxon>Bacteria</taxon>
        <taxon>Bacillati</taxon>
        <taxon>Chloroflexota</taxon>
        <taxon>Anaerolineae</taxon>
        <taxon>Anaerolineales</taxon>
        <taxon>Anaerolineaceae</taxon>
        <taxon>Bellilinea</taxon>
    </lineage>
</organism>
<dbReference type="PIRSF" id="PIRSF005644">
    <property type="entry name" value="Hdrgns_mtr_HypE"/>
    <property type="match status" value="1"/>
</dbReference>
<feature type="domain" description="PurM-like C-terminal" evidence="3">
    <location>
        <begin position="155"/>
        <end position="310"/>
    </location>
</feature>
<gene>
    <name evidence="4" type="ORF">AC812_10865</name>
</gene>
<dbReference type="AlphaFoldDB" id="A0A0P6XJ16"/>
<dbReference type="OrthoDB" id="153904at2"/>
<dbReference type="Proteomes" id="UP000050514">
    <property type="component" value="Unassembled WGS sequence"/>
</dbReference>
<sequence length="339" mass="36589">MNFTFPLGKLPHEYLQHLIDTLPTTAERVILGPGIGLDCAVVDFGDRSLVFKSEPITFATRQIGWYAVQIAANDIATTGAKPQWMLLTMLLPENKTTPSLVHEITADVSQTCREMGIVLIGGHTEITSGLDRPILVTTLIGETTREKLITPRGARPGDALILTKGIPIEATALLAKEFPDRLTTALNPDEITQAQNFLIDPGISVSRDAEIAVNAGEVHAMHDPTEGGLATALWELAYASQNTLIIEPSQIFIPPISRKVCDFFGLDPMGSIASGALIIAASSSSSQAIVKALQENGITATIFGKVNHGDPLVYQITPDGQRLLNKFNRDEIARLFETT</sequence>
<dbReference type="SUPFAM" id="SSF55326">
    <property type="entry name" value="PurM N-terminal domain-like"/>
    <property type="match status" value="1"/>
</dbReference>
<dbReference type="SUPFAM" id="SSF56042">
    <property type="entry name" value="PurM C-terminal domain-like"/>
    <property type="match status" value="1"/>
</dbReference>
<dbReference type="Gene3D" id="3.30.1330.10">
    <property type="entry name" value="PurM-like, N-terminal domain"/>
    <property type="match status" value="1"/>
</dbReference>
<evidence type="ECO:0008006" key="6">
    <source>
        <dbReference type="Google" id="ProtNLM"/>
    </source>
</evidence>
<comment type="caution">
    <text evidence="4">The sequence shown here is derived from an EMBL/GenBank/DDBJ whole genome shotgun (WGS) entry which is preliminary data.</text>
</comment>
<keyword evidence="5" id="KW-1185">Reference proteome</keyword>
<evidence type="ECO:0000313" key="4">
    <source>
        <dbReference type="EMBL" id="KPL74999.1"/>
    </source>
</evidence>
<feature type="domain" description="PurM-like N-terminal" evidence="2">
    <location>
        <begin position="38"/>
        <end position="142"/>
    </location>
</feature>
<dbReference type="EMBL" id="LGHJ01000016">
    <property type="protein sequence ID" value="KPL74999.1"/>
    <property type="molecule type" value="Genomic_DNA"/>
</dbReference>
<evidence type="ECO:0000256" key="1">
    <source>
        <dbReference type="ARBA" id="ARBA00006243"/>
    </source>
</evidence>
<dbReference type="GO" id="GO:0051604">
    <property type="term" value="P:protein maturation"/>
    <property type="evidence" value="ECO:0007669"/>
    <property type="project" value="TreeGrafter"/>
</dbReference>
<dbReference type="PATRIC" id="fig|360411.5.peg.2790"/>
<dbReference type="CDD" id="cd06061">
    <property type="entry name" value="PurM-like1"/>
    <property type="match status" value="1"/>
</dbReference>
<dbReference type="PANTHER" id="PTHR30303">
    <property type="entry name" value="HYDROGENASE ISOENZYMES FORMATION PROTEIN HYPE"/>
    <property type="match status" value="1"/>
</dbReference>
<dbReference type="InterPro" id="IPR016188">
    <property type="entry name" value="PurM-like_N"/>
</dbReference>
<dbReference type="Pfam" id="PF00586">
    <property type="entry name" value="AIRS"/>
    <property type="match status" value="1"/>
</dbReference>
<dbReference type="InterPro" id="IPR010918">
    <property type="entry name" value="PurM-like_C_dom"/>
</dbReference>
<evidence type="ECO:0000313" key="5">
    <source>
        <dbReference type="Proteomes" id="UP000050514"/>
    </source>
</evidence>